<name>A0A243WL85_9BACT</name>
<feature type="domain" description="SHSP" evidence="3">
    <location>
        <begin position="21"/>
        <end position="127"/>
    </location>
</feature>
<evidence type="ECO:0000256" key="1">
    <source>
        <dbReference type="PROSITE-ProRule" id="PRU00285"/>
    </source>
</evidence>
<dbReference type="AlphaFoldDB" id="A0A243WL85"/>
<dbReference type="SUPFAM" id="SSF49764">
    <property type="entry name" value="HSP20-like chaperones"/>
    <property type="match status" value="1"/>
</dbReference>
<proteinExistence type="inferred from homology"/>
<keyword evidence="5" id="KW-1185">Reference proteome</keyword>
<accession>A0A243WL85</accession>
<evidence type="ECO:0000313" key="5">
    <source>
        <dbReference type="Proteomes" id="UP000194873"/>
    </source>
</evidence>
<dbReference type="InterPro" id="IPR008978">
    <property type="entry name" value="HSP20-like_chaperone"/>
</dbReference>
<protein>
    <recommendedName>
        <fullName evidence="3">SHSP domain-containing protein</fullName>
    </recommendedName>
</protein>
<evidence type="ECO:0000313" key="4">
    <source>
        <dbReference type="EMBL" id="OUJ76350.1"/>
    </source>
</evidence>
<dbReference type="CDD" id="cd06464">
    <property type="entry name" value="ACD_sHsps-like"/>
    <property type="match status" value="1"/>
</dbReference>
<comment type="similarity">
    <text evidence="1 2">Belongs to the small heat shock protein (HSP20) family.</text>
</comment>
<dbReference type="PROSITE" id="PS01031">
    <property type="entry name" value="SHSP"/>
    <property type="match status" value="1"/>
</dbReference>
<reference evidence="4 5" key="1">
    <citation type="submission" date="2017-01" db="EMBL/GenBank/DDBJ databases">
        <title>A new Hymenobacter.</title>
        <authorList>
            <person name="Liang Y."/>
            <person name="Feng F."/>
        </authorList>
    </citation>
    <scope>NUCLEOTIDE SEQUENCE [LARGE SCALE GENOMIC DNA]</scope>
    <source>
        <strain evidence="4">MIMBbqt21</strain>
    </source>
</reference>
<dbReference type="EMBL" id="MTSE01000001">
    <property type="protein sequence ID" value="OUJ76350.1"/>
    <property type="molecule type" value="Genomic_DNA"/>
</dbReference>
<comment type="caution">
    <text evidence="4">The sequence shown here is derived from an EMBL/GenBank/DDBJ whole genome shotgun (WGS) entry which is preliminary data.</text>
</comment>
<organism evidence="4 5">
    <name type="scientific">Hymenobacter crusticola</name>
    <dbReference type="NCBI Taxonomy" id="1770526"/>
    <lineage>
        <taxon>Bacteria</taxon>
        <taxon>Pseudomonadati</taxon>
        <taxon>Bacteroidota</taxon>
        <taxon>Cytophagia</taxon>
        <taxon>Cytophagales</taxon>
        <taxon>Hymenobacteraceae</taxon>
        <taxon>Hymenobacter</taxon>
    </lineage>
</organism>
<evidence type="ECO:0000259" key="3">
    <source>
        <dbReference type="PROSITE" id="PS01031"/>
    </source>
</evidence>
<sequence>MKLISQEFIRNIAPQLNLLNTLGGGTAQAMLHVDKRDKGVVVRVAVPSVSPENFHVVLNNNRLTVYCEYRHQPGDQLAAPLFAQTIDLPANLDLARIDAVHEANELRVRIPYKDPASQQREIEIKQR</sequence>
<dbReference type="InterPro" id="IPR002068">
    <property type="entry name" value="A-crystallin/Hsp20_dom"/>
</dbReference>
<gene>
    <name evidence="4" type="ORF">BXP70_02260</name>
</gene>
<dbReference type="Gene3D" id="2.60.40.790">
    <property type="match status" value="1"/>
</dbReference>
<evidence type="ECO:0000256" key="2">
    <source>
        <dbReference type="RuleBase" id="RU003616"/>
    </source>
</evidence>
<dbReference type="Pfam" id="PF00011">
    <property type="entry name" value="HSP20"/>
    <property type="match status" value="1"/>
</dbReference>
<dbReference type="Proteomes" id="UP000194873">
    <property type="component" value="Unassembled WGS sequence"/>
</dbReference>